<feature type="compositionally biased region" description="Polar residues" evidence="9">
    <location>
        <begin position="188"/>
        <end position="204"/>
    </location>
</feature>
<proteinExistence type="inferred from homology"/>
<dbReference type="GO" id="GO:0005052">
    <property type="term" value="F:peroxisome matrix targeting signal-1 binding"/>
    <property type="evidence" value="ECO:0007669"/>
    <property type="project" value="TreeGrafter"/>
</dbReference>
<evidence type="ECO:0000256" key="1">
    <source>
        <dbReference type="ARBA" id="ARBA00004275"/>
    </source>
</evidence>
<feature type="repeat" description="TPR" evidence="8">
    <location>
        <begin position="730"/>
        <end position="763"/>
    </location>
</feature>
<evidence type="ECO:0000256" key="9">
    <source>
        <dbReference type="SAM" id="MobiDB-lite"/>
    </source>
</evidence>
<dbReference type="SMART" id="SM00028">
    <property type="entry name" value="TPR"/>
    <property type="match status" value="5"/>
</dbReference>
<keyword evidence="7" id="KW-0576">Peroxisome</keyword>
<dbReference type="RefSeq" id="XP_025600636.1">
    <property type="nucleotide sequence ID" value="XM_025741535.1"/>
</dbReference>
<feature type="region of interest" description="Disordered" evidence="9">
    <location>
        <begin position="122"/>
        <end position="164"/>
    </location>
</feature>
<evidence type="ECO:0000256" key="8">
    <source>
        <dbReference type="PROSITE-ProRule" id="PRU00339"/>
    </source>
</evidence>
<evidence type="ECO:0000256" key="4">
    <source>
        <dbReference type="ARBA" id="ARBA00022490"/>
    </source>
</evidence>
<dbReference type="EMBL" id="KZ819285">
    <property type="protein sequence ID" value="PWO00358.1"/>
    <property type="molecule type" value="Genomic_DNA"/>
</dbReference>
<dbReference type="GO" id="GO:0016560">
    <property type="term" value="P:protein import into peroxisome matrix, docking"/>
    <property type="evidence" value="ECO:0007669"/>
    <property type="project" value="TreeGrafter"/>
</dbReference>
<evidence type="ECO:0000256" key="6">
    <source>
        <dbReference type="ARBA" id="ARBA00022803"/>
    </source>
</evidence>
<feature type="compositionally biased region" description="Low complexity" evidence="9">
    <location>
        <begin position="139"/>
        <end position="157"/>
    </location>
</feature>
<feature type="region of interest" description="Disordered" evidence="9">
    <location>
        <begin position="307"/>
        <end position="332"/>
    </location>
</feature>
<dbReference type="Proteomes" id="UP000245946">
    <property type="component" value="Unassembled WGS sequence"/>
</dbReference>
<evidence type="ECO:0000313" key="11">
    <source>
        <dbReference type="Proteomes" id="UP000245946"/>
    </source>
</evidence>
<evidence type="ECO:0000313" key="10">
    <source>
        <dbReference type="EMBL" id="PWO00358.1"/>
    </source>
</evidence>
<feature type="region of interest" description="Disordered" evidence="9">
    <location>
        <begin position="26"/>
        <end position="80"/>
    </location>
</feature>
<evidence type="ECO:0000256" key="3">
    <source>
        <dbReference type="ARBA" id="ARBA00005348"/>
    </source>
</evidence>
<dbReference type="GO" id="GO:0005829">
    <property type="term" value="C:cytosol"/>
    <property type="evidence" value="ECO:0007669"/>
    <property type="project" value="TreeGrafter"/>
</dbReference>
<organism evidence="10 11">
    <name type="scientific">Tilletiopsis washingtonensis</name>
    <dbReference type="NCBI Taxonomy" id="58919"/>
    <lineage>
        <taxon>Eukaryota</taxon>
        <taxon>Fungi</taxon>
        <taxon>Dikarya</taxon>
        <taxon>Basidiomycota</taxon>
        <taxon>Ustilaginomycotina</taxon>
        <taxon>Exobasidiomycetes</taxon>
        <taxon>Entylomatales</taxon>
        <taxon>Entylomatales incertae sedis</taxon>
        <taxon>Tilletiopsis</taxon>
    </lineage>
</organism>
<dbReference type="PANTHER" id="PTHR10130">
    <property type="entry name" value="PEROXISOMAL TARGETING SIGNAL 1 RECEPTOR PEX5"/>
    <property type="match status" value="1"/>
</dbReference>
<accession>A0A316ZF17</accession>
<dbReference type="Gene3D" id="1.25.40.10">
    <property type="entry name" value="Tetratricopeptide repeat domain"/>
    <property type="match status" value="1"/>
</dbReference>
<dbReference type="PROSITE" id="PS50005">
    <property type="entry name" value="TPR"/>
    <property type="match status" value="3"/>
</dbReference>
<name>A0A316ZF17_9BASI</name>
<feature type="region of interest" description="Disordered" evidence="9">
    <location>
        <begin position="225"/>
        <end position="257"/>
    </location>
</feature>
<keyword evidence="5" id="KW-0677">Repeat</keyword>
<dbReference type="InterPro" id="IPR019734">
    <property type="entry name" value="TPR_rpt"/>
</dbReference>
<feature type="compositionally biased region" description="Low complexity" evidence="9">
    <location>
        <begin position="53"/>
        <end position="80"/>
    </location>
</feature>
<dbReference type="GO" id="GO:0005778">
    <property type="term" value="C:peroxisomal membrane"/>
    <property type="evidence" value="ECO:0007669"/>
    <property type="project" value="TreeGrafter"/>
</dbReference>
<comment type="similarity">
    <text evidence="3">Belongs to the peroxisomal targeting signal receptor family.</text>
</comment>
<keyword evidence="6 8" id="KW-0802">TPR repeat</keyword>
<feature type="repeat" description="TPR" evidence="8">
    <location>
        <begin position="577"/>
        <end position="610"/>
    </location>
</feature>
<evidence type="ECO:0000256" key="7">
    <source>
        <dbReference type="ARBA" id="ARBA00023140"/>
    </source>
</evidence>
<dbReference type="Pfam" id="PF13181">
    <property type="entry name" value="TPR_8"/>
    <property type="match status" value="2"/>
</dbReference>
<keyword evidence="11" id="KW-1185">Reference proteome</keyword>
<dbReference type="STRING" id="58919.A0A316ZF17"/>
<comment type="subcellular location">
    <subcellularLocation>
        <location evidence="2">Cytoplasm</location>
    </subcellularLocation>
    <subcellularLocation>
        <location evidence="1">Peroxisome</location>
    </subcellularLocation>
</comment>
<dbReference type="PANTHER" id="PTHR10130:SF0">
    <property type="entry name" value="GH08708P"/>
    <property type="match status" value="1"/>
</dbReference>
<feature type="region of interest" description="Disordered" evidence="9">
    <location>
        <begin position="176"/>
        <end position="204"/>
    </location>
</feature>
<evidence type="ECO:0000256" key="5">
    <source>
        <dbReference type="ARBA" id="ARBA00022737"/>
    </source>
</evidence>
<keyword evidence="4" id="KW-0963">Cytoplasm</keyword>
<feature type="compositionally biased region" description="Basic and acidic residues" evidence="9">
    <location>
        <begin position="244"/>
        <end position="257"/>
    </location>
</feature>
<dbReference type="OrthoDB" id="10006023at2759"/>
<evidence type="ECO:0000256" key="2">
    <source>
        <dbReference type="ARBA" id="ARBA00004496"/>
    </source>
</evidence>
<dbReference type="SUPFAM" id="SSF48452">
    <property type="entry name" value="TPR-like"/>
    <property type="match status" value="1"/>
</dbReference>
<feature type="compositionally biased region" description="Polar residues" evidence="9">
    <location>
        <begin position="310"/>
        <end position="324"/>
    </location>
</feature>
<protein>
    <submittedName>
        <fullName evidence="10">TPR-like protein</fullName>
    </submittedName>
</protein>
<dbReference type="AlphaFoldDB" id="A0A316ZF17"/>
<dbReference type="InterPro" id="IPR011990">
    <property type="entry name" value="TPR-like_helical_dom_sf"/>
</dbReference>
<dbReference type="GeneID" id="37269079"/>
<reference evidence="10 11" key="1">
    <citation type="journal article" date="2018" name="Mol. Biol. Evol.">
        <title>Broad Genomic Sampling Reveals a Smut Pathogenic Ancestry of the Fungal Clade Ustilaginomycotina.</title>
        <authorList>
            <person name="Kijpornyongpan T."/>
            <person name="Mondo S.J."/>
            <person name="Barry K."/>
            <person name="Sandor L."/>
            <person name="Lee J."/>
            <person name="Lipzen A."/>
            <person name="Pangilinan J."/>
            <person name="LaButti K."/>
            <person name="Hainaut M."/>
            <person name="Henrissat B."/>
            <person name="Grigoriev I.V."/>
            <person name="Spatafora J.W."/>
            <person name="Aime M.C."/>
        </authorList>
    </citation>
    <scope>NUCLEOTIDE SEQUENCE [LARGE SCALE GENOMIC DNA]</scope>
    <source>
        <strain evidence="10 11">MCA 4186</strain>
    </source>
</reference>
<gene>
    <name evidence="10" type="ORF">FA09DRAFT_327809</name>
</gene>
<dbReference type="InterPro" id="IPR024111">
    <property type="entry name" value="PEX5/PEX5L"/>
</dbReference>
<sequence length="861" mass="92832">MSFSDLASGAACGPVNGLQALGKRFGADRSTQQDRMGVAGPSDARSAFRSAPHSAQADDFFAQQQQQQQQHSQQSQQQQHSFDLAPLGHTLPFAAPIGPSGAHLTRAVPDFNAAFRAPAAVQSRTTHSAGGSRWAHEFQPQAQAPTQRPQQQQQQQPKYAHPSATHAYQPRYAGMAAGASHMQHRAQPLQTPLQSSGAQDSAAQFDQSTWDNAFTSFDVPAAVPSASSSTMQAPEALLGPRLGPDTRPRSPTRTEMDELARTAGRLVETVDHETSAKFKSSQFLNLMSRIRDKQAGIQGRDIVDTPPGAATSSSVGAQTHTHPLQPQALDKGKARAMDATPATAQQEYALSQSQLPSRLHANAHRFGQALRGGNALGASAALRSEIEGRQELAEMWAEEDARSEAIEAEARRKAEMAFSGDGGDLRARMAEDDAEAREYAKFAGMRSATGIAGASEHAREWEERMNEEAGDFVGRAWEGRKGKGVRGAQQAEWAQLQDDWEDWQAGPTGLQHAARTAASKLRPASAARAPAYKFQRDNPYVGAATRTHALHSASNLSADLRTVLEREAAVQADPRNAAAWLELGVKQQENEREGLAIAALHKALEIDPTMRDAWLALAVSYTNENDRPAALEATERWIDSLEQYATVVAAHRASAGGSAAAPSAASSTSPLERHIRLIDTLIAIARHGSEAEHVDADIQVALGVLFNASEDYDKAVDCFSAALSVRPDDWLLYNRLGATLSNSGRSNEAIAYYHHALELQPGFARCHFNMSISCLNLKMYREAASHIYTALTLQATDDAAAHAPSPDAVAGVTSAALWETLRVALELLDRSDLANLTSRRDISLFDPADFFADDAEMHVEA</sequence>
<feature type="repeat" description="TPR" evidence="8">
    <location>
        <begin position="696"/>
        <end position="729"/>
    </location>
</feature>